<name>A0A7S9LUN5_9RHOB</name>
<dbReference type="InterPro" id="IPR000620">
    <property type="entry name" value="EamA_dom"/>
</dbReference>
<comment type="subcellular location">
    <subcellularLocation>
        <location evidence="1">Membrane</location>
        <topology evidence="1">Multi-pass membrane protein</topology>
    </subcellularLocation>
</comment>
<dbReference type="PANTHER" id="PTHR22911">
    <property type="entry name" value="ACYL-MALONYL CONDENSING ENZYME-RELATED"/>
    <property type="match status" value="1"/>
</dbReference>
<keyword evidence="4 6" id="KW-1133">Transmembrane helix</keyword>
<dbReference type="AlphaFoldDB" id="A0A7S9LUN5"/>
<comment type="similarity">
    <text evidence="2">Belongs to the drug/metabolite transporter (DMT) superfamily. 10 TMS drug/metabolite exporter (DME) (TC 2.A.7.3) family.</text>
</comment>
<keyword evidence="3 6" id="KW-0812">Transmembrane</keyword>
<feature type="transmembrane region" description="Helical" evidence="6">
    <location>
        <begin position="206"/>
        <end position="227"/>
    </location>
</feature>
<dbReference type="Pfam" id="PF00892">
    <property type="entry name" value="EamA"/>
    <property type="match status" value="2"/>
</dbReference>
<gene>
    <name evidence="8" type="ORF">I0K15_07525</name>
</gene>
<organism evidence="8 9">
    <name type="scientific">Pontivivens ytuae</name>
    <dbReference type="NCBI Taxonomy" id="2789856"/>
    <lineage>
        <taxon>Bacteria</taxon>
        <taxon>Pseudomonadati</taxon>
        <taxon>Pseudomonadota</taxon>
        <taxon>Alphaproteobacteria</taxon>
        <taxon>Rhodobacterales</taxon>
        <taxon>Paracoccaceae</taxon>
        <taxon>Pontivivens</taxon>
    </lineage>
</organism>
<evidence type="ECO:0000256" key="5">
    <source>
        <dbReference type="ARBA" id="ARBA00023136"/>
    </source>
</evidence>
<keyword evidence="9" id="KW-1185">Reference proteome</keyword>
<proteinExistence type="inferred from homology"/>
<dbReference type="RefSeq" id="WP_196104836.1">
    <property type="nucleotide sequence ID" value="NZ_CP064942.1"/>
</dbReference>
<evidence type="ECO:0000313" key="8">
    <source>
        <dbReference type="EMBL" id="QPH55574.1"/>
    </source>
</evidence>
<evidence type="ECO:0000256" key="1">
    <source>
        <dbReference type="ARBA" id="ARBA00004141"/>
    </source>
</evidence>
<feature type="transmembrane region" description="Helical" evidence="6">
    <location>
        <begin position="178"/>
        <end position="200"/>
    </location>
</feature>
<dbReference type="GO" id="GO:0016020">
    <property type="term" value="C:membrane"/>
    <property type="evidence" value="ECO:0007669"/>
    <property type="project" value="UniProtKB-SubCell"/>
</dbReference>
<feature type="transmembrane region" description="Helical" evidence="6">
    <location>
        <begin position="66"/>
        <end position="88"/>
    </location>
</feature>
<evidence type="ECO:0000256" key="2">
    <source>
        <dbReference type="ARBA" id="ARBA00009853"/>
    </source>
</evidence>
<dbReference type="Proteomes" id="UP000594800">
    <property type="component" value="Chromosome"/>
</dbReference>
<evidence type="ECO:0000256" key="3">
    <source>
        <dbReference type="ARBA" id="ARBA00022692"/>
    </source>
</evidence>
<dbReference type="InterPro" id="IPR037185">
    <property type="entry name" value="EmrE-like"/>
</dbReference>
<feature type="transmembrane region" description="Helical" evidence="6">
    <location>
        <begin position="148"/>
        <end position="166"/>
    </location>
</feature>
<keyword evidence="5 6" id="KW-0472">Membrane</keyword>
<feature type="transmembrane region" description="Helical" evidence="6">
    <location>
        <begin position="260"/>
        <end position="278"/>
    </location>
</feature>
<accession>A0A7S9LUN5</accession>
<dbReference type="EMBL" id="CP064942">
    <property type="protein sequence ID" value="QPH55574.1"/>
    <property type="molecule type" value="Genomic_DNA"/>
</dbReference>
<evidence type="ECO:0000313" key="9">
    <source>
        <dbReference type="Proteomes" id="UP000594800"/>
    </source>
</evidence>
<protein>
    <submittedName>
        <fullName evidence="8">DMT family transporter</fullName>
    </submittedName>
</protein>
<feature type="domain" description="EamA" evidence="7">
    <location>
        <begin position="147"/>
        <end position="276"/>
    </location>
</feature>
<feature type="transmembrane region" description="Helical" evidence="6">
    <location>
        <begin position="94"/>
        <end position="112"/>
    </location>
</feature>
<dbReference type="Gene3D" id="1.10.3730.20">
    <property type="match status" value="1"/>
</dbReference>
<sequence length="326" mass="34617">MTSAARGAASALLGFAFFATHDVIVKSLGGTYPVFQIVFFSVLFGFPTVMIMLIRDQAPGTLTPKHPVLVGVRTGLGVVTGLCAFYAFTTLPLAETYAIIFAQPLLITILSVPLLGEAVGLRRWIAVAVGLLGVVVVMQPGVSTLSLGHLAALTAATCGAFVSIILRRIGGEERSVVLILYPMLANLVCMAMVMPFVYVAPPVEHLGLFAVISLLGFGGMLMLIRAYRTSPAAIVAPMQYSQILWAVIFGTLLFDELPTWTTALGAAIIVASGIYIVLREERGGRTVARPVTTGRTLRGDTVAGVRTGDVLRLQGKRDAPLNSEEE</sequence>
<dbReference type="SUPFAM" id="SSF103481">
    <property type="entry name" value="Multidrug resistance efflux transporter EmrE"/>
    <property type="match status" value="2"/>
</dbReference>
<feature type="domain" description="EamA" evidence="7">
    <location>
        <begin position="7"/>
        <end position="138"/>
    </location>
</feature>
<dbReference type="KEGG" id="poz:I0K15_07525"/>
<feature type="transmembrane region" description="Helical" evidence="6">
    <location>
        <begin position="234"/>
        <end position="254"/>
    </location>
</feature>
<reference evidence="8 9" key="1">
    <citation type="submission" date="2020-11" db="EMBL/GenBank/DDBJ databases">
        <title>Description of Pontivivens ytuae sp. nov. isolated from deep sea sediment of Mariana Trench.</title>
        <authorList>
            <person name="Wang Z."/>
            <person name="Sun Q.-L."/>
            <person name="Xu X.-D."/>
            <person name="Tang Y.-Z."/>
            <person name="Zhang J."/>
        </authorList>
    </citation>
    <scope>NUCLEOTIDE SEQUENCE [LARGE SCALE GENOMIC DNA]</scope>
    <source>
        <strain evidence="8 9">MT2928</strain>
    </source>
</reference>
<feature type="transmembrane region" description="Helical" evidence="6">
    <location>
        <begin position="124"/>
        <end position="142"/>
    </location>
</feature>
<evidence type="ECO:0000256" key="4">
    <source>
        <dbReference type="ARBA" id="ARBA00022989"/>
    </source>
</evidence>
<feature type="transmembrane region" description="Helical" evidence="6">
    <location>
        <begin position="32"/>
        <end position="54"/>
    </location>
</feature>
<dbReference type="PANTHER" id="PTHR22911:SF6">
    <property type="entry name" value="SOLUTE CARRIER FAMILY 35 MEMBER G1"/>
    <property type="match status" value="1"/>
</dbReference>
<evidence type="ECO:0000259" key="7">
    <source>
        <dbReference type="Pfam" id="PF00892"/>
    </source>
</evidence>
<evidence type="ECO:0000256" key="6">
    <source>
        <dbReference type="SAM" id="Phobius"/>
    </source>
</evidence>